<dbReference type="GO" id="GO:0006808">
    <property type="term" value="P:regulation of nitrogen utilization"/>
    <property type="evidence" value="ECO:0007669"/>
    <property type="project" value="InterPro"/>
</dbReference>
<organism evidence="1">
    <name type="scientific">Dissulfuribacter thermophilus</name>
    <dbReference type="NCBI Taxonomy" id="1156395"/>
    <lineage>
        <taxon>Bacteria</taxon>
        <taxon>Pseudomonadati</taxon>
        <taxon>Thermodesulfobacteriota</taxon>
        <taxon>Dissulfuribacteria</taxon>
        <taxon>Dissulfuribacterales</taxon>
        <taxon>Dissulfuribacteraceae</taxon>
        <taxon>Dissulfuribacter</taxon>
    </lineage>
</organism>
<sequence length="29" mass="3254">MKEVVAIIRMNKMNKTKEALVDAGFPAFT</sequence>
<reference evidence="1" key="1">
    <citation type="journal article" date="2020" name="mSystems">
        <title>Genome- and Community-Level Interaction Insights into Carbon Utilization and Element Cycling Functions of Hydrothermarchaeota in Hydrothermal Sediment.</title>
        <authorList>
            <person name="Zhou Z."/>
            <person name="Liu Y."/>
            <person name="Xu W."/>
            <person name="Pan J."/>
            <person name="Luo Z.H."/>
            <person name="Li M."/>
        </authorList>
    </citation>
    <scope>NUCLEOTIDE SEQUENCE [LARGE SCALE GENOMIC DNA]</scope>
    <source>
        <strain evidence="1">HyVt-503</strain>
    </source>
</reference>
<dbReference type="AlphaFoldDB" id="A0A7V2WSU9"/>
<comment type="caution">
    <text evidence="1">The sequence shown here is derived from an EMBL/GenBank/DDBJ whole genome shotgun (WGS) entry which is preliminary data.</text>
</comment>
<proteinExistence type="predicted"/>
<name>A0A7V2WSU9_9BACT</name>
<dbReference type="InterPro" id="IPR015867">
    <property type="entry name" value="N-reg_PII/ATP_PRibTrfase_C"/>
</dbReference>
<dbReference type="PROSITE" id="PS51343">
    <property type="entry name" value="PII_GLNB_DOM"/>
    <property type="match status" value="1"/>
</dbReference>
<dbReference type="EMBL" id="DRND01000094">
    <property type="protein sequence ID" value="HFC46453.1"/>
    <property type="molecule type" value="Genomic_DNA"/>
</dbReference>
<evidence type="ECO:0000313" key="1">
    <source>
        <dbReference type="EMBL" id="HFC46453.1"/>
    </source>
</evidence>
<gene>
    <name evidence="1" type="ORF">ENJ63_01075</name>
</gene>
<protein>
    <submittedName>
        <fullName evidence="1">P-II family nitrogen regulator</fullName>
    </submittedName>
</protein>
<accession>A0A7V2WSU9</accession>
<dbReference type="Proteomes" id="UP000885797">
    <property type="component" value="Unassembled WGS sequence"/>
</dbReference>
<dbReference type="Gene3D" id="3.30.70.120">
    <property type="match status" value="1"/>
</dbReference>
<dbReference type="InterPro" id="IPR011322">
    <property type="entry name" value="N-reg_PII-like_a/b"/>
</dbReference>
<dbReference type="SUPFAM" id="SSF54913">
    <property type="entry name" value="GlnB-like"/>
    <property type="match status" value="1"/>
</dbReference>
<feature type="non-terminal residue" evidence="1">
    <location>
        <position position="29"/>
    </location>
</feature>
<dbReference type="InterPro" id="IPR002187">
    <property type="entry name" value="N-reg_PII"/>
</dbReference>
<dbReference type="GO" id="GO:0030234">
    <property type="term" value="F:enzyme regulator activity"/>
    <property type="evidence" value="ECO:0007669"/>
    <property type="project" value="InterPro"/>
</dbReference>